<dbReference type="AlphaFoldDB" id="A0A9D1Q6V4"/>
<dbReference type="PANTHER" id="PTHR30037:SF4">
    <property type="entry name" value="DNA-3-METHYLADENINE GLYCOSYLASE I"/>
    <property type="match status" value="1"/>
</dbReference>
<proteinExistence type="predicted"/>
<dbReference type="InterPro" id="IPR011257">
    <property type="entry name" value="DNA_glycosylase"/>
</dbReference>
<name>A0A9D1Q6V4_9GAMM</name>
<organism evidence="2 3">
    <name type="scientific">Candidatus Ignatzschineria merdigallinarum</name>
    <dbReference type="NCBI Taxonomy" id="2838621"/>
    <lineage>
        <taxon>Bacteria</taxon>
        <taxon>Pseudomonadati</taxon>
        <taxon>Pseudomonadota</taxon>
        <taxon>Gammaproteobacteria</taxon>
        <taxon>Cardiobacteriales</taxon>
        <taxon>Ignatzschineriaceae</taxon>
        <taxon>Ignatzschineria</taxon>
    </lineage>
</organism>
<dbReference type="GO" id="GO:0046872">
    <property type="term" value="F:metal ion binding"/>
    <property type="evidence" value="ECO:0007669"/>
    <property type="project" value="UniProtKB-KW"/>
</dbReference>
<dbReference type="PANTHER" id="PTHR30037">
    <property type="entry name" value="DNA-3-METHYLADENINE GLYCOSYLASE 1"/>
    <property type="match status" value="1"/>
</dbReference>
<feature type="binding site" evidence="1">
    <location>
        <position position="7"/>
    </location>
    <ligand>
        <name>Zn(2+)</name>
        <dbReference type="ChEBI" id="CHEBI:29105"/>
    </ligand>
</feature>
<dbReference type="InterPro" id="IPR005019">
    <property type="entry name" value="Adenine_glyco"/>
</dbReference>
<keyword evidence="1" id="KW-0862">Zinc</keyword>
<dbReference type="Proteomes" id="UP000823934">
    <property type="component" value="Unassembled WGS sequence"/>
</dbReference>
<dbReference type="InterPro" id="IPR052891">
    <property type="entry name" value="DNA-3mA_glycosylase"/>
</dbReference>
<reference evidence="2" key="1">
    <citation type="journal article" date="2021" name="PeerJ">
        <title>Extensive microbial diversity within the chicken gut microbiome revealed by metagenomics and culture.</title>
        <authorList>
            <person name="Gilroy R."/>
            <person name="Ravi A."/>
            <person name="Getino M."/>
            <person name="Pursley I."/>
            <person name="Horton D.L."/>
            <person name="Alikhan N.F."/>
            <person name="Baker D."/>
            <person name="Gharbi K."/>
            <person name="Hall N."/>
            <person name="Watson M."/>
            <person name="Adriaenssens E.M."/>
            <person name="Foster-Nyarko E."/>
            <person name="Jarju S."/>
            <person name="Secka A."/>
            <person name="Antonio M."/>
            <person name="Oren A."/>
            <person name="Chaudhuri R.R."/>
            <person name="La Ragione R."/>
            <person name="Hildebrand F."/>
            <person name="Pallen M.J."/>
        </authorList>
    </citation>
    <scope>NUCLEOTIDE SEQUENCE</scope>
    <source>
        <strain evidence="2">CHK160-9182</strain>
    </source>
</reference>
<evidence type="ECO:0000256" key="1">
    <source>
        <dbReference type="PIRSR" id="PIRSR605019-1"/>
    </source>
</evidence>
<evidence type="ECO:0000313" key="2">
    <source>
        <dbReference type="EMBL" id="HIW07568.1"/>
    </source>
</evidence>
<dbReference type="EMBL" id="DXHP01000208">
    <property type="protein sequence ID" value="HIW07568.1"/>
    <property type="molecule type" value="Genomic_DNA"/>
</dbReference>
<dbReference type="GO" id="GO:0006284">
    <property type="term" value="P:base-excision repair"/>
    <property type="evidence" value="ECO:0007669"/>
    <property type="project" value="InterPro"/>
</dbReference>
<feature type="binding site" evidence="1">
    <location>
        <position position="182"/>
    </location>
    <ligand>
        <name>Zn(2+)</name>
        <dbReference type="ChEBI" id="CHEBI:29105"/>
    </ligand>
</feature>
<protein>
    <submittedName>
        <fullName evidence="2">DNA-3-methyladenine glycosylase I</fullName>
    </submittedName>
</protein>
<comment type="caution">
    <text evidence="2">The sequence shown here is derived from an EMBL/GenBank/DDBJ whole genome shotgun (WGS) entry which is preliminary data.</text>
</comment>
<dbReference type="Pfam" id="PF03352">
    <property type="entry name" value="Adenine_glyco"/>
    <property type="match status" value="1"/>
</dbReference>
<evidence type="ECO:0000313" key="3">
    <source>
        <dbReference type="Proteomes" id="UP000823934"/>
    </source>
</evidence>
<dbReference type="SUPFAM" id="SSF48150">
    <property type="entry name" value="DNA-glycosylase"/>
    <property type="match status" value="1"/>
</dbReference>
<dbReference type="GO" id="GO:0008725">
    <property type="term" value="F:DNA-3-methyladenine glycosylase activity"/>
    <property type="evidence" value="ECO:0007669"/>
    <property type="project" value="InterPro"/>
</dbReference>
<sequence length="188" mass="21971">MNSKPRCRWCGSQPLYQTYHDEEWGNPDKDEQALFELFLLETQHAGLSWWTVLSKREGYRRAFLNFDPQKMSEMDDADVERLLEDDGIIRNRLKVNAMIHNAKTYLRFLQEVGTFYDYFWQKVGGSQIVNRYQADELSPATTALSDEIAKEFKKFGFKFFGSTTAYAFLQAAGFVNDHLAECYLGREK</sequence>
<dbReference type="Gene3D" id="1.10.340.30">
    <property type="entry name" value="Hypothetical protein, domain 2"/>
    <property type="match status" value="1"/>
</dbReference>
<keyword evidence="1" id="KW-0479">Metal-binding</keyword>
<gene>
    <name evidence="2" type="ORF">H9889_09640</name>
</gene>
<feature type="binding site" evidence="1">
    <location>
        <position position="178"/>
    </location>
    <ligand>
        <name>Zn(2+)</name>
        <dbReference type="ChEBI" id="CHEBI:29105"/>
    </ligand>
</feature>
<feature type="binding site" evidence="1">
    <location>
        <position position="20"/>
    </location>
    <ligand>
        <name>Zn(2+)</name>
        <dbReference type="ChEBI" id="CHEBI:29105"/>
    </ligand>
</feature>
<accession>A0A9D1Q6V4</accession>
<reference evidence="2" key="2">
    <citation type="submission" date="2021-04" db="EMBL/GenBank/DDBJ databases">
        <authorList>
            <person name="Gilroy R."/>
        </authorList>
    </citation>
    <scope>NUCLEOTIDE SEQUENCE</scope>
    <source>
        <strain evidence="2">CHK160-9182</strain>
    </source>
</reference>